<dbReference type="EMBL" id="VIKT02000004">
    <property type="protein sequence ID" value="NHF62220.1"/>
    <property type="molecule type" value="Genomic_DNA"/>
</dbReference>
<evidence type="ECO:0000256" key="4">
    <source>
        <dbReference type="SAM" id="MobiDB-lite"/>
    </source>
</evidence>
<keyword evidence="6" id="KW-0269">Exonuclease</keyword>
<protein>
    <recommendedName>
        <fullName evidence="1">DNA-directed DNA polymerase</fullName>
        <ecNumber evidence="1">2.7.7.7</ecNumber>
    </recommendedName>
</protein>
<dbReference type="InterPro" id="IPR001098">
    <property type="entry name" value="DNA-dir_DNA_pol_A_palm_dom"/>
</dbReference>
<dbReference type="EC" id="2.7.7.7" evidence="1"/>
<dbReference type="Gene3D" id="3.30.70.370">
    <property type="match status" value="1"/>
</dbReference>
<evidence type="ECO:0000313" key="6">
    <source>
        <dbReference type="EMBL" id="NHF62220.1"/>
    </source>
</evidence>
<dbReference type="PANTHER" id="PTHR10133">
    <property type="entry name" value="DNA POLYMERASE I"/>
    <property type="match status" value="1"/>
</dbReference>
<evidence type="ECO:0000256" key="2">
    <source>
        <dbReference type="ARBA" id="ARBA00022705"/>
    </source>
</evidence>
<dbReference type="Pfam" id="PF00476">
    <property type="entry name" value="DNA_pol_A"/>
    <property type="match status" value="1"/>
</dbReference>
<sequence>MPIVVERRGATVALVDVDDSGAPRDDRASTLTTEAELPRLIAEREAEHPRWVWTDTARWYPPLLAAGVRVERCHDLRLVDRLLAGIQGRAPRTDWGAPAAARQRHGDTLFDLDSDLDTNPHGDLTSDPAGHADSGAPRSDSGQDAPLAPPAAATYRAQLAAIAAHATARDLTLLAAAESAGALAAAEMTHVGLPWSESDHDALLTAVLGPRPPVGGRPARLDELAAEVTQRLGVGPVALDSPTDLIRALRRAGLEVATTQQRELQRLAHPAIAPLLQYKSLARLWTANGWAWLDEWVHDGRFRPVFLPAGASSGRWASDGGGALQLPRQVRPAVRADEGWMLVVADAAQLEPRILAALSGDEAMARAGAGVDLYAGMVERGVVDTREHAKLGMLGAMYGGTTGESARVLPRLARSFPAAIAFVEAAARAGERGGSVTTHLGRTSPPPSAQWLDRQSLAAAEGASEGMRRAARTDARSWGRFTRNFVVQGTAAEWALAWLAGVRRRLWAAEDGLLERQAHLAFFLHDELVVHAPADRVADVESALREAAAEAGRIVFGATPVTFPVTVAAVQRYSDAK</sequence>
<dbReference type="GO" id="GO:0006261">
    <property type="term" value="P:DNA-templated DNA replication"/>
    <property type="evidence" value="ECO:0007669"/>
    <property type="project" value="InterPro"/>
</dbReference>
<evidence type="ECO:0000259" key="5">
    <source>
        <dbReference type="SMART" id="SM00482"/>
    </source>
</evidence>
<comment type="caution">
    <text evidence="6">The sequence shown here is derived from an EMBL/GenBank/DDBJ whole genome shotgun (WGS) entry which is preliminary data.</text>
</comment>
<evidence type="ECO:0000256" key="1">
    <source>
        <dbReference type="ARBA" id="ARBA00012417"/>
    </source>
</evidence>
<comment type="catalytic activity">
    <reaction evidence="3">
        <text>DNA(n) + a 2'-deoxyribonucleoside 5'-triphosphate = DNA(n+1) + diphosphate</text>
        <dbReference type="Rhea" id="RHEA:22508"/>
        <dbReference type="Rhea" id="RHEA-COMP:17339"/>
        <dbReference type="Rhea" id="RHEA-COMP:17340"/>
        <dbReference type="ChEBI" id="CHEBI:33019"/>
        <dbReference type="ChEBI" id="CHEBI:61560"/>
        <dbReference type="ChEBI" id="CHEBI:173112"/>
        <dbReference type="EC" id="2.7.7.7"/>
    </reaction>
</comment>
<dbReference type="PANTHER" id="PTHR10133:SF27">
    <property type="entry name" value="DNA POLYMERASE NU"/>
    <property type="match status" value="1"/>
</dbReference>
<reference evidence="6 7" key="1">
    <citation type="submission" date="2019-06" db="EMBL/GenBank/DDBJ databases">
        <authorList>
            <person name="De-Chao Zhang Q."/>
        </authorList>
    </citation>
    <scope>NUCLEOTIDE SEQUENCE [LARGE SCALE GENOMIC DNA]</scope>
    <source>
        <strain evidence="6 7">KN1116</strain>
    </source>
</reference>
<dbReference type="InterPro" id="IPR043502">
    <property type="entry name" value="DNA/RNA_pol_sf"/>
</dbReference>
<dbReference type="InterPro" id="IPR002298">
    <property type="entry name" value="DNA_polymerase_A"/>
</dbReference>
<proteinExistence type="predicted"/>
<dbReference type="RefSeq" id="WP_152582963.1">
    <property type="nucleotide sequence ID" value="NZ_VIKT02000004.1"/>
</dbReference>
<dbReference type="SUPFAM" id="SSF56672">
    <property type="entry name" value="DNA/RNA polymerases"/>
    <property type="match status" value="1"/>
</dbReference>
<keyword evidence="6" id="KW-0540">Nuclease</keyword>
<dbReference type="CDD" id="cd06444">
    <property type="entry name" value="DNA_pol_A"/>
    <property type="match status" value="1"/>
</dbReference>
<gene>
    <name evidence="6" type="ORF">FK219_003020</name>
</gene>
<feature type="domain" description="DNA-directed DNA polymerase family A palm" evidence="5">
    <location>
        <begin position="327"/>
        <end position="536"/>
    </location>
</feature>
<dbReference type="GO" id="GO:0004527">
    <property type="term" value="F:exonuclease activity"/>
    <property type="evidence" value="ECO:0007669"/>
    <property type="project" value="UniProtKB-KW"/>
</dbReference>
<dbReference type="GO" id="GO:0006302">
    <property type="term" value="P:double-strand break repair"/>
    <property type="evidence" value="ECO:0007669"/>
    <property type="project" value="TreeGrafter"/>
</dbReference>
<dbReference type="AlphaFoldDB" id="A0A9E5JMG4"/>
<dbReference type="OrthoDB" id="4414061at2"/>
<keyword evidence="6" id="KW-0378">Hydrolase</keyword>
<dbReference type="SMART" id="SM00482">
    <property type="entry name" value="POLAc"/>
    <property type="match status" value="1"/>
</dbReference>
<evidence type="ECO:0000313" key="7">
    <source>
        <dbReference type="Proteomes" id="UP000818266"/>
    </source>
</evidence>
<name>A0A9E5JMG4_9MICO</name>
<reference evidence="6 7" key="2">
    <citation type="submission" date="2020-03" db="EMBL/GenBank/DDBJ databases">
        <title>Chryseoglobus sp. isolated from a deep-sea seamount.</title>
        <authorList>
            <person name="Zhang D.-C."/>
        </authorList>
    </citation>
    <scope>NUCLEOTIDE SEQUENCE [LARGE SCALE GENOMIC DNA]</scope>
    <source>
        <strain evidence="6 7">KN1116</strain>
    </source>
</reference>
<dbReference type="NCBIfam" id="NF011538">
    <property type="entry name" value="PRK14975.1-1"/>
    <property type="match status" value="1"/>
</dbReference>
<accession>A0A9E5JMG4</accession>
<evidence type="ECO:0000256" key="3">
    <source>
        <dbReference type="ARBA" id="ARBA00049244"/>
    </source>
</evidence>
<keyword evidence="7" id="KW-1185">Reference proteome</keyword>
<keyword evidence="2" id="KW-0235">DNA replication</keyword>
<feature type="region of interest" description="Disordered" evidence="4">
    <location>
        <begin position="110"/>
        <end position="148"/>
    </location>
</feature>
<organism evidence="6 7">
    <name type="scientific">Microcella pacifica</name>
    <dbReference type="NCBI Taxonomy" id="2591847"/>
    <lineage>
        <taxon>Bacteria</taxon>
        <taxon>Bacillati</taxon>
        <taxon>Actinomycetota</taxon>
        <taxon>Actinomycetes</taxon>
        <taxon>Micrococcales</taxon>
        <taxon>Microbacteriaceae</taxon>
        <taxon>Microcella</taxon>
    </lineage>
</organism>
<dbReference type="GO" id="GO:0003887">
    <property type="term" value="F:DNA-directed DNA polymerase activity"/>
    <property type="evidence" value="ECO:0007669"/>
    <property type="project" value="UniProtKB-EC"/>
</dbReference>
<dbReference type="Gene3D" id="1.10.150.20">
    <property type="entry name" value="5' to 3' exonuclease, C-terminal subdomain"/>
    <property type="match status" value="1"/>
</dbReference>
<dbReference type="Proteomes" id="UP000818266">
    <property type="component" value="Unassembled WGS sequence"/>
</dbReference>
<dbReference type="GO" id="GO:0003677">
    <property type="term" value="F:DNA binding"/>
    <property type="evidence" value="ECO:0007669"/>
    <property type="project" value="InterPro"/>
</dbReference>